<feature type="compositionally biased region" description="Polar residues" evidence="1">
    <location>
        <begin position="1"/>
        <end position="17"/>
    </location>
</feature>
<keyword evidence="2" id="KW-0812">Transmembrane</keyword>
<name>A0ABS5L521_9ACTN</name>
<accession>A0ABS5L521</accession>
<organism evidence="3 4">
    <name type="scientific">Catenulispora pinistramenti</name>
    <dbReference type="NCBI Taxonomy" id="2705254"/>
    <lineage>
        <taxon>Bacteria</taxon>
        <taxon>Bacillati</taxon>
        <taxon>Actinomycetota</taxon>
        <taxon>Actinomycetes</taxon>
        <taxon>Catenulisporales</taxon>
        <taxon>Catenulisporaceae</taxon>
        <taxon>Catenulispora</taxon>
    </lineage>
</organism>
<feature type="transmembrane region" description="Helical" evidence="2">
    <location>
        <begin position="119"/>
        <end position="139"/>
    </location>
</feature>
<sequence>MSSQPPWETQIQPGWGSQPQPPEQPRQPPQQPQQGGGWNQGSYTPPQPPQQAPQQPPPGPPQQPAPGPPGPPQQHPQPDARPYPQFTQQPPPPQFTPPQMPGMGPIGEEPPPKKNTGRILAVVAAVVVLAGAAGGIYMFTKGGKSSTADKTPSKPTAPVTTPAAATTSASVPDNSYTTSAAPPASASAPGGGASLDNATTDKTPFTADALVAKSFVDDKKVTYELKFAQPMSCDKVGDAAVQTIVKSAPCTNLMAASWIDPANSRIVVSAMIIPYQDAATAAAVYKKLGATHTGDYAQWCPSAGQPGADTCTKLAKAGNATREGKFGSFHRYVLITTAVYVDLRNDDTQKDWLTSAAHGAFQNTLPGQ</sequence>
<evidence type="ECO:0000313" key="3">
    <source>
        <dbReference type="EMBL" id="MBS2553309.1"/>
    </source>
</evidence>
<dbReference type="Proteomes" id="UP000730482">
    <property type="component" value="Unassembled WGS sequence"/>
</dbReference>
<feature type="compositionally biased region" description="Pro residues" evidence="1">
    <location>
        <begin position="45"/>
        <end position="81"/>
    </location>
</feature>
<gene>
    <name evidence="3" type="ORF">KGQ19_41290</name>
</gene>
<reference evidence="3 4" key="1">
    <citation type="submission" date="2020-02" db="EMBL/GenBank/DDBJ databases">
        <title>Acidophilic actinobacteria isolated from forest soil.</title>
        <authorList>
            <person name="Golinska P."/>
        </authorList>
    </citation>
    <scope>NUCLEOTIDE SEQUENCE [LARGE SCALE GENOMIC DNA]</scope>
    <source>
        <strain evidence="3 4">NL8</strain>
    </source>
</reference>
<evidence type="ECO:0000256" key="2">
    <source>
        <dbReference type="SAM" id="Phobius"/>
    </source>
</evidence>
<proteinExistence type="predicted"/>
<feature type="region of interest" description="Disordered" evidence="1">
    <location>
        <begin position="141"/>
        <end position="199"/>
    </location>
</feature>
<feature type="compositionally biased region" description="Pro residues" evidence="1">
    <location>
        <begin position="19"/>
        <end position="31"/>
    </location>
</feature>
<comment type="caution">
    <text evidence="3">The sequence shown here is derived from an EMBL/GenBank/DDBJ whole genome shotgun (WGS) entry which is preliminary data.</text>
</comment>
<feature type="region of interest" description="Disordered" evidence="1">
    <location>
        <begin position="1"/>
        <end position="114"/>
    </location>
</feature>
<dbReference type="EMBL" id="JAAFYZ010000245">
    <property type="protein sequence ID" value="MBS2553309.1"/>
    <property type="molecule type" value="Genomic_DNA"/>
</dbReference>
<evidence type="ECO:0000256" key="1">
    <source>
        <dbReference type="SAM" id="MobiDB-lite"/>
    </source>
</evidence>
<keyword evidence="4" id="KW-1185">Reference proteome</keyword>
<feature type="compositionally biased region" description="Low complexity" evidence="1">
    <location>
        <begin position="153"/>
        <end position="172"/>
    </location>
</feature>
<protein>
    <submittedName>
        <fullName evidence="3">Uncharacterized protein</fullName>
    </submittedName>
</protein>
<dbReference type="RefSeq" id="WP_212019724.1">
    <property type="nucleotide sequence ID" value="NZ_JAAFYZ010000245.1"/>
</dbReference>
<feature type="compositionally biased region" description="Low complexity" evidence="1">
    <location>
        <begin position="179"/>
        <end position="188"/>
    </location>
</feature>
<feature type="compositionally biased region" description="Pro residues" evidence="1">
    <location>
        <begin position="89"/>
        <end position="100"/>
    </location>
</feature>
<keyword evidence="2" id="KW-0472">Membrane</keyword>
<keyword evidence="2" id="KW-1133">Transmembrane helix</keyword>
<evidence type="ECO:0000313" key="4">
    <source>
        <dbReference type="Proteomes" id="UP000730482"/>
    </source>
</evidence>